<protein>
    <recommendedName>
        <fullName evidence="3">Fimbrillin family protein</fullName>
    </recommendedName>
</protein>
<dbReference type="Proteomes" id="UP000606494">
    <property type="component" value="Unassembled WGS sequence"/>
</dbReference>
<organism evidence="1 2">
    <name type="scientific">Sphingobacterium arenae</name>
    <dbReference type="NCBI Taxonomy" id="1280598"/>
    <lineage>
        <taxon>Bacteria</taxon>
        <taxon>Pseudomonadati</taxon>
        <taxon>Bacteroidota</taxon>
        <taxon>Sphingobacteriia</taxon>
        <taxon>Sphingobacteriales</taxon>
        <taxon>Sphingobacteriaceae</taxon>
        <taxon>Sphingobacterium</taxon>
    </lineage>
</organism>
<comment type="caution">
    <text evidence="1">The sequence shown here is derived from an EMBL/GenBank/DDBJ whole genome shotgun (WGS) entry which is preliminary data.</text>
</comment>
<name>A0ABR7Y7P4_9SPHI</name>
<gene>
    <name evidence="1" type="ORF">H8B17_17135</name>
</gene>
<dbReference type="RefSeq" id="WP_223816649.1">
    <property type="nucleotide sequence ID" value="NZ_JACNYK010000006.1"/>
</dbReference>
<keyword evidence="2" id="KW-1185">Reference proteome</keyword>
<evidence type="ECO:0008006" key="3">
    <source>
        <dbReference type="Google" id="ProtNLM"/>
    </source>
</evidence>
<evidence type="ECO:0000313" key="2">
    <source>
        <dbReference type="Proteomes" id="UP000606494"/>
    </source>
</evidence>
<dbReference type="EMBL" id="JACNYK010000006">
    <property type="protein sequence ID" value="MBD1427305.1"/>
    <property type="molecule type" value="Genomic_DNA"/>
</dbReference>
<reference evidence="1 2" key="1">
    <citation type="submission" date="2020-08" db="EMBL/GenBank/DDBJ databases">
        <title>Sphingobacterium sp. DN00404 isolated from aquaculture water.</title>
        <authorList>
            <person name="Zhang M."/>
        </authorList>
    </citation>
    <scope>NUCLEOTIDE SEQUENCE [LARGE SCALE GENOMIC DNA]</scope>
    <source>
        <strain evidence="1 2">KCTC 32294</strain>
    </source>
</reference>
<proteinExistence type="predicted"/>
<sequence>MLANFSNPKLTVIVLAFVFFMISSCSKTTETEIITQENIKLNVQVIGITDVEDNQPMKSKANNGALHQSQGTEPISEKIIPFQSFDTQVSIKKGSLDQANTIVQSRRTGKVAAAGLKAASAPMEDGITYRLLIYKEDGSFVSSTLLTSEVLGEITLDRGEKYNWHAVSYHNSDPIPDVDSNTPELDVPANTDLLYASGAIEVPAQAADETVSLGILFEHKYARIALEINSMGMFGDMNNVGLSISGVSGAESRINLSDGSLSNISSDPTTLSFDDFVNVDPLHADRKIAYIYTAVENPIDLEVRINALDIQLVNGQNRVFADLAQSPAVFDFSLTPQIGTSYTATMNFIESFLVVNTIRFARTNLYYHGGHNPYRFLPTNEHTNARNTYFSFRGVLPGEYGNSLESGDPCALVYPHGVWRTATFNNYRFIVPVYPIDTYKVENGLGYVEYEDTQGSGAPYSSDKLRFNMNGYGTAIGETNGEIEIDLTDTYGKIADLWTPFSDDYAGLGVFSYQATAATGDNTVKELIDYQGDGAVITTFKNIRCVR</sequence>
<accession>A0ABR7Y7P4</accession>
<evidence type="ECO:0000313" key="1">
    <source>
        <dbReference type="EMBL" id="MBD1427305.1"/>
    </source>
</evidence>